<dbReference type="InterPro" id="IPR049618">
    <property type="entry name" value="Lhx1/5_LIM1"/>
</dbReference>
<dbReference type="GO" id="GO:0008270">
    <property type="term" value="F:zinc ion binding"/>
    <property type="evidence" value="ECO:0007669"/>
    <property type="project" value="InterPro"/>
</dbReference>
<dbReference type="PROSITE" id="PS50023">
    <property type="entry name" value="LIM_DOMAIN_2"/>
    <property type="match status" value="1"/>
</dbReference>
<dbReference type="GO" id="GO:0030182">
    <property type="term" value="P:neuron differentiation"/>
    <property type="evidence" value="ECO:0007669"/>
    <property type="project" value="TreeGrafter"/>
</dbReference>
<evidence type="ECO:0000256" key="8">
    <source>
        <dbReference type="ARBA" id="ARBA00023242"/>
    </source>
</evidence>
<keyword evidence="7" id="KW-0371">Homeobox</keyword>
<dbReference type="SMART" id="SM00132">
    <property type="entry name" value="LIM"/>
    <property type="match status" value="1"/>
</dbReference>
<dbReference type="PANTHER" id="PTHR24208:SF105">
    <property type="entry name" value="DLIM1"/>
    <property type="match status" value="1"/>
</dbReference>
<name>A0A8J6HCA1_TENMO</name>
<feature type="domain" description="LIM zinc-binding" evidence="10">
    <location>
        <begin position="314"/>
        <end position="373"/>
    </location>
</feature>
<keyword evidence="6" id="KW-0238">DNA-binding</keyword>
<keyword evidence="8" id="KW-0539">Nucleus</keyword>
<sequence length="551" mass="62245">MYEQRFLLLSSLAGANNKIEPTNWSLFCVGYRRRRPWGSNVTKLEKRVTAEQVFCGRHPVPDATREFEVVPFACQAGISRLSRDFRKAISGSALGTRESSRGAIWERLGVRLGGTCEYILGFGASDRFAIGPSKKSLAATGPGEKSKFPYSPVVINTIYNRTERISFYTSPRGETNMKRCKTVAQEEEKNPVCVFVGIQQVNLAAYLEGGPACTSVGALTLRAGLAHVPIGPNSTYIQHSAHNIVLERALFSPKFVVRRTVPRFLVRKTQYRRFDRRATASSESLDRRLLDRLTNPKVKSVTNRRCEPAAGMLIACAGCDKPILDKFLLNVLERTWHADCVRCFDCHAPLTDKCFSRESKLFCRSDFFRRSQTTFYRHIWPWDRLGLGERFFTVRTAGLRWRNLYPRSLCVWICDRLIYTGWTTVSLVVKAPQGTTAATFDYTKLSKIRSDSSIGVFSDVLALSPSIPPPFPPDTPPLQPFAHAFSHIHIFYDDGNIIVAPTPCPPSPFVVVKEEREKKEKSPRPGNPIRAFLEPSHYYVRNNGQYSNRIL</sequence>
<organism evidence="11 12">
    <name type="scientific">Tenebrio molitor</name>
    <name type="common">Yellow mealworm beetle</name>
    <dbReference type="NCBI Taxonomy" id="7067"/>
    <lineage>
        <taxon>Eukaryota</taxon>
        <taxon>Metazoa</taxon>
        <taxon>Ecdysozoa</taxon>
        <taxon>Arthropoda</taxon>
        <taxon>Hexapoda</taxon>
        <taxon>Insecta</taxon>
        <taxon>Pterygota</taxon>
        <taxon>Neoptera</taxon>
        <taxon>Endopterygota</taxon>
        <taxon>Coleoptera</taxon>
        <taxon>Polyphaga</taxon>
        <taxon>Cucujiformia</taxon>
        <taxon>Tenebrionidae</taxon>
        <taxon>Tenebrio</taxon>
    </lineage>
</organism>
<dbReference type="EMBL" id="JABDTM020026696">
    <property type="protein sequence ID" value="KAH0811601.1"/>
    <property type="molecule type" value="Genomic_DNA"/>
</dbReference>
<dbReference type="Proteomes" id="UP000719412">
    <property type="component" value="Unassembled WGS sequence"/>
</dbReference>
<dbReference type="Pfam" id="PF00412">
    <property type="entry name" value="LIM"/>
    <property type="match status" value="1"/>
</dbReference>
<evidence type="ECO:0000256" key="4">
    <source>
        <dbReference type="ARBA" id="ARBA00022833"/>
    </source>
</evidence>
<dbReference type="InterPro" id="IPR050453">
    <property type="entry name" value="LIM_Homeobox_TF"/>
</dbReference>
<evidence type="ECO:0000256" key="1">
    <source>
        <dbReference type="ARBA" id="ARBA00004123"/>
    </source>
</evidence>
<keyword evidence="2 9" id="KW-0479">Metal-binding</keyword>
<dbReference type="FunFam" id="2.10.110.10:FF:000006">
    <property type="entry name" value="LIM homeobox transcription factor 1-beta"/>
    <property type="match status" value="1"/>
</dbReference>
<reference evidence="11" key="2">
    <citation type="submission" date="2021-08" db="EMBL/GenBank/DDBJ databases">
        <authorList>
            <person name="Eriksson T."/>
        </authorList>
    </citation>
    <scope>NUCLEOTIDE SEQUENCE</scope>
    <source>
        <strain evidence="11">Stoneville</strain>
        <tissue evidence="11">Whole head</tissue>
    </source>
</reference>
<keyword evidence="5 9" id="KW-0440">LIM domain</keyword>
<keyword evidence="4 9" id="KW-0862">Zinc</keyword>
<evidence type="ECO:0000256" key="3">
    <source>
        <dbReference type="ARBA" id="ARBA00022737"/>
    </source>
</evidence>
<dbReference type="Gene3D" id="2.10.110.10">
    <property type="entry name" value="Cysteine Rich Protein"/>
    <property type="match status" value="1"/>
</dbReference>
<dbReference type="GO" id="GO:0005634">
    <property type="term" value="C:nucleus"/>
    <property type="evidence" value="ECO:0007669"/>
    <property type="project" value="UniProtKB-SubCell"/>
</dbReference>
<dbReference type="PANTHER" id="PTHR24208">
    <property type="entry name" value="LIM/HOMEOBOX PROTEIN LHX"/>
    <property type="match status" value="1"/>
</dbReference>
<keyword evidence="12" id="KW-1185">Reference proteome</keyword>
<dbReference type="GO" id="GO:0000981">
    <property type="term" value="F:DNA-binding transcription factor activity, RNA polymerase II-specific"/>
    <property type="evidence" value="ECO:0007669"/>
    <property type="project" value="TreeGrafter"/>
</dbReference>
<gene>
    <name evidence="11" type="ORF">GEV33_011191</name>
</gene>
<evidence type="ECO:0000256" key="6">
    <source>
        <dbReference type="ARBA" id="ARBA00023125"/>
    </source>
</evidence>
<dbReference type="PROSITE" id="PS00478">
    <property type="entry name" value="LIM_DOMAIN_1"/>
    <property type="match status" value="1"/>
</dbReference>
<evidence type="ECO:0000313" key="11">
    <source>
        <dbReference type="EMBL" id="KAH0811601.1"/>
    </source>
</evidence>
<evidence type="ECO:0000256" key="7">
    <source>
        <dbReference type="ARBA" id="ARBA00023155"/>
    </source>
</evidence>
<accession>A0A8J6HCA1</accession>
<protein>
    <recommendedName>
        <fullName evidence="10">LIM zinc-binding domain-containing protein</fullName>
    </recommendedName>
</protein>
<evidence type="ECO:0000259" key="10">
    <source>
        <dbReference type="PROSITE" id="PS50023"/>
    </source>
</evidence>
<dbReference type="InterPro" id="IPR001781">
    <property type="entry name" value="Znf_LIM"/>
</dbReference>
<evidence type="ECO:0000256" key="9">
    <source>
        <dbReference type="PROSITE-ProRule" id="PRU00125"/>
    </source>
</evidence>
<dbReference type="AlphaFoldDB" id="A0A8J6HCA1"/>
<reference evidence="11" key="1">
    <citation type="journal article" date="2020" name="J Insects Food Feed">
        <title>The yellow mealworm (Tenebrio molitor) genome: a resource for the emerging insects as food and feed industry.</title>
        <authorList>
            <person name="Eriksson T."/>
            <person name="Andere A."/>
            <person name="Kelstrup H."/>
            <person name="Emery V."/>
            <person name="Picard C."/>
        </authorList>
    </citation>
    <scope>NUCLEOTIDE SEQUENCE</scope>
    <source>
        <strain evidence="11">Stoneville</strain>
        <tissue evidence="11">Whole head</tissue>
    </source>
</reference>
<dbReference type="SUPFAM" id="SSF57716">
    <property type="entry name" value="Glucocorticoid receptor-like (DNA-binding domain)"/>
    <property type="match status" value="1"/>
</dbReference>
<evidence type="ECO:0000256" key="5">
    <source>
        <dbReference type="ARBA" id="ARBA00023038"/>
    </source>
</evidence>
<evidence type="ECO:0000256" key="2">
    <source>
        <dbReference type="ARBA" id="ARBA00022723"/>
    </source>
</evidence>
<dbReference type="GO" id="GO:0000977">
    <property type="term" value="F:RNA polymerase II transcription regulatory region sequence-specific DNA binding"/>
    <property type="evidence" value="ECO:0007669"/>
    <property type="project" value="TreeGrafter"/>
</dbReference>
<comment type="caution">
    <text evidence="11">The sequence shown here is derived from an EMBL/GenBank/DDBJ whole genome shotgun (WGS) entry which is preliminary data.</text>
</comment>
<evidence type="ECO:0000313" key="12">
    <source>
        <dbReference type="Proteomes" id="UP000719412"/>
    </source>
</evidence>
<proteinExistence type="predicted"/>
<comment type="subcellular location">
    <subcellularLocation>
        <location evidence="1">Nucleus</location>
    </subcellularLocation>
</comment>
<dbReference type="CDD" id="cd09367">
    <property type="entry name" value="LIM1_Lhx1_Lhx5"/>
    <property type="match status" value="1"/>
</dbReference>
<keyword evidence="3" id="KW-0677">Repeat</keyword>